<dbReference type="GO" id="GO:0005886">
    <property type="term" value="C:plasma membrane"/>
    <property type="evidence" value="ECO:0007669"/>
    <property type="project" value="UniProtKB-SubCell"/>
</dbReference>
<dbReference type="KEGG" id="ehn:H9Q80_16605"/>
<dbReference type="CDD" id="cd06550">
    <property type="entry name" value="TM_ABC_iron-siderophores_like"/>
    <property type="match status" value="1"/>
</dbReference>
<comment type="similarity">
    <text evidence="2">Belongs to the binding-protein-dependent transport system permease family. FecCD subfamily.</text>
</comment>
<evidence type="ECO:0000256" key="8">
    <source>
        <dbReference type="SAM" id="Phobius"/>
    </source>
</evidence>
<name>A0A7G9GM12_9FIRM</name>
<dbReference type="PANTHER" id="PTHR30472:SF70">
    <property type="entry name" value="MOLYBDATE IMPORT SYSTEM PERMEASE PROTEIN MOLB"/>
    <property type="match status" value="1"/>
</dbReference>
<protein>
    <submittedName>
        <fullName evidence="9">Iron ABC transporter permease</fullName>
    </submittedName>
</protein>
<dbReference type="EMBL" id="CP060636">
    <property type="protein sequence ID" value="QNM11844.1"/>
    <property type="molecule type" value="Genomic_DNA"/>
</dbReference>
<feature type="transmembrane region" description="Helical" evidence="8">
    <location>
        <begin position="230"/>
        <end position="255"/>
    </location>
</feature>
<dbReference type="PANTHER" id="PTHR30472">
    <property type="entry name" value="FERRIC ENTEROBACTIN TRANSPORT SYSTEM PERMEASE PROTEIN"/>
    <property type="match status" value="1"/>
</dbReference>
<evidence type="ECO:0000313" key="10">
    <source>
        <dbReference type="Proteomes" id="UP000515856"/>
    </source>
</evidence>
<evidence type="ECO:0000256" key="3">
    <source>
        <dbReference type="ARBA" id="ARBA00022448"/>
    </source>
</evidence>
<comment type="subcellular location">
    <subcellularLocation>
        <location evidence="1">Cell membrane</location>
        <topology evidence="1">Multi-pass membrane protein</topology>
    </subcellularLocation>
</comment>
<keyword evidence="3" id="KW-0813">Transport</keyword>
<keyword evidence="7 8" id="KW-0472">Membrane</keyword>
<accession>A0A7G9GM12</accession>
<evidence type="ECO:0000256" key="6">
    <source>
        <dbReference type="ARBA" id="ARBA00022989"/>
    </source>
</evidence>
<proteinExistence type="inferred from homology"/>
<evidence type="ECO:0000313" key="9">
    <source>
        <dbReference type="EMBL" id="QNM11844.1"/>
    </source>
</evidence>
<gene>
    <name evidence="9" type="ORF">H9Q80_16605</name>
</gene>
<dbReference type="GO" id="GO:0033214">
    <property type="term" value="P:siderophore-iron import into cell"/>
    <property type="evidence" value="ECO:0007669"/>
    <property type="project" value="TreeGrafter"/>
</dbReference>
<evidence type="ECO:0000256" key="1">
    <source>
        <dbReference type="ARBA" id="ARBA00004651"/>
    </source>
</evidence>
<dbReference type="InterPro" id="IPR000522">
    <property type="entry name" value="ABC_transptr_permease_BtuC"/>
</dbReference>
<evidence type="ECO:0000256" key="5">
    <source>
        <dbReference type="ARBA" id="ARBA00022692"/>
    </source>
</evidence>
<dbReference type="RefSeq" id="WP_117454595.1">
    <property type="nucleotide sequence ID" value="NZ_CP060636.1"/>
</dbReference>
<dbReference type="Pfam" id="PF01032">
    <property type="entry name" value="FecCD"/>
    <property type="match status" value="1"/>
</dbReference>
<feature type="transmembrane region" description="Helical" evidence="8">
    <location>
        <begin position="85"/>
        <end position="102"/>
    </location>
</feature>
<feature type="transmembrane region" description="Helical" evidence="8">
    <location>
        <begin position="108"/>
        <end position="129"/>
    </location>
</feature>
<dbReference type="AlphaFoldDB" id="A0A7G9GM12"/>
<feature type="transmembrane region" description="Helical" evidence="8">
    <location>
        <begin position="267"/>
        <end position="285"/>
    </location>
</feature>
<dbReference type="PROSITE" id="PS51257">
    <property type="entry name" value="PROKAR_LIPOPROTEIN"/>
    <property type="match status" value="1"/>
</dbReference>
<feature type="transmembrane region" description="Helical" evidence="8">
    <location>
        <begin position="297"/>
        <end position="316"/>
    </location>
</feature>
<dbReference type="Proteomes" id="UP000515856">
    <property type="component" value="Chromosome"/>
</dbReference>
<keyword evidence="6 8" id="KW-1133">Transmembrane helix</keyword>
<keyword evidence="10" id="KW-1185">Reference proteome</keyword>
<feature type="transmembrane region" description="Helical" evidence="8">
    <location>
        <begin position="136"/>
        <end position="157"/>
    </location>
</feature>
<feature type="transmembrane region" description="Helical" evidence="8">
    <location>
        <begin position="183"/>
        <end position="203"/>
    </location>
</feature>
<feature type="transmembrane region" description="Helical" evidence="8">
    <location>
        <begin position="55"/>
        <end position="73"/>
    </location>
</feature>
<keyword evidence="4" id="KW-1003">Cell membrane</keyword>
<dbReference type="SUPFAM" id="SSF81345">
    <property type="entry name" value="ABC transporter involved in vitamin B12 uptake, BtuC"/>
    <property type="match status" value="1"/>
</dbReference>
<evidence type="ECO:0000256" key="2">
    <source>
        <dbReference type="ARBA" id="ARBA00007935"/>
    </source>
</evidence>
<dbReference type="GO" id="GO:0022857">
    <property type="term" value="F:transmembrane transporter activity"/>
    <property type="evidence" value="ECO:0007669"/>
    <property type="project" value="InterPro"/>
</dbReference>
<evidence type="ECO:0000256" key="4">
    <source>
        <dbReference type="ARBA" id="ARBA00022475"/>
    </source>
</evidence>
<organism evidence="9 10">
    <name type="scientific">[Eubacterium] hominis</name>
    <dbReference type="NCBI Taxonomy" id="2764325"/>
    <lineage>
        <taxon>Bacteria</taxon>
        <taxon>Bacillati</taxon>
        <taxon>Bacillota</taxon>
        <taxon>Erysipelotrichia</taxon>
        <taxon>Erysipelotrichales</taxon>
        <taxon>Erysipelotrichaceae</taxon>
        <taxon>Amedibacillus</taxon>
    </lineage>
</organism>
<sequence length="322" mass="35038">MKQKAGFLALLTGLILVSFACGRYPLSLSQMIEALFHQGDAMIQSVIWNIRMPRILLVCICGGALALSGIIYQTIFKNPLASGDVIGASSGCSLGAVIAILFSQNTYLIELSAFITGLATVLFTIYLAGKVKGNRILNLVIAGLIMQAMMTSALMVLKINADPMHELASIEYWLMGGFNDASWTQVGITAVIVSLSFLGVYILRWQIQMLSFGEEANTLGINAKRIRFTALLLSTLMVSCVISIAGMVSWVGLLVPHIIRLLRKEALYQNMGITFLCGACFLLLCDTLARSLFTMELPISILTSFFGAVFLIVLFVKGRFPI</sequence>
<dbReference type="InterPro" id="IPR037294">
    <property type="entry name" value="ABC_BtuC-like"/>
</dbReference>
<evidence type="ECO:0000256" key="7">
    <source>
        <dbReference type="ARBA" id="ARBA00023136"/>
    </source>
</evidence>
<keyword evidence="5 8" id="KW-0812">Transmembrane</keyword>
<dbReference type="Gene3D" id="1.10.3470.10">
    <property type="entry name" value="ABC transporter involved in vitamin B12 uptake, BtuC"/>
    <property type="match status" value="1"/>
</dbReference>
<reference evidence="9 10" key="1">
    <citation type="submission" date="2020-08" db="EMBL/GenBank/DDBJ databases">
        <authorList>
            <person name="Liu C."/>
            <person name="Sun Q."/>
        </authorList>
    </citation>
    <scope>NUCLEOTIDE SEQUENCE [LARGE SCALE GENOMIC DNA]</scope>
    <source>
        <strain evidence="9 10">NSJ-61</strain>
    </source>
</reference>